<feature type="disulfide bond" evidence="6">
    <location>
        <begin position="74"/>
        <end position="89"/>
    </location>
</feature>
<evidence type="ECO:0000256" key="6">
    <source>
        <dbReference type="PIRSR" id="PIRSR600877-51"/>
    </source>
</evidence>
<feature type="domain" description="Bowman-Birk serine protease inhibitors family" evidence="8">
    <location>
        <begin position="73"/>
        <end position="128"/>
    </location>
</feature>
<dbReference type="GO" id="GO:0004867">
    <property type="term" value="F:serine-type endopeptidase inhibitor activity"/>
    <property type="evidence" value="ECO:0007669"/>
    <property type="project" value="UniProtKB-KW"/>
</dbReference>
<evidence type="ECO:0000259" key="8">
    <source>
        <dbReference type="SMART" id="SM00269"/>
    </source>
</evidence>
<feature type="disulfide bond" evidence="6">
    <location>
        <begin position="106"/>
        <end position="114"/>
    </location>
</feature>
<feature type="disulfide bond" evidence="6">
    <location>
        <begin position="79"/>
        <end position="87"/>
    </location>
</feature>
<protein>
    <recommendedName>
        <fullName evidence="8">Bowman-Birk serine protease inhibitors family domain-containing protein</fullName>
    </recommendedName>
</protein>
<dbReference type="SUPFAM" id="SSF57247">
    <property type="entry name" value="Bowman-Birk inhibitor, BBI"/>
    <property type="match status" value="1"/>
</dbReference>
<feature type="site" description="Reactive bond for trypsin" evidence="5">
    <location>
        <begin position="81"/>
        <end position="82"/>
    </location>
</feature>
<dbReference type="CDD" id="cd00023">
    <property type="entry name" value="BBI"/>
    <property type="match status" value="1"/>
</dbReference>
<organism evidence="9 10">
    <name type="scientific">Ensete ventricosum</name>
    <name type="common">Abyssinian banana</name>
    <name type="synonym">Musa ensete</name>
    <dbReference type="NCBI Taxonomy" id="4639"/>
    <lineage>
        <taxon>Eukaryota</taxon>
        <taxon>Viridiplantae</taxon>
        <taxon>Streptophyta</taxon>
        <taxon>Embryophyta</taxon>
        <taxon>Tracheophyta</taxon>
        <taxon>Spermatophyta</taxon>
        <taxon>Magnoliopsida</taxon>
        <taxon>Liliopsida</taxon>
        <taxon>Zingiberales</taxon>
        <taxon>Musaceae</taxon>
        <taxon>Ensete</taxon>
    </lineage>
</organism>
<dbReference type="PANTHER" id="PTHR33479:SF19">
    <property type="entry name" value="BOWMAN-BIRK TYPE PROTEINASE INHIBITOR C-II"/>
    <property type="match status" value="1"/>
</dbReference>
<evidence type="ECO:0000256" key="1">
    <source>
        <dbReference type="ARBA" id="ARBA00008506"/>
    </source>
</evidence>
<evidence type="ECO:0000256" key="5">
    <source>
        <dbReference type="PIRSR" id="PIRSR600877-50"/>
    </source>
</evidence>
<dbReference type="Proteomes" id="UP001222027">
    <property type="component" value="Unassembled WGS sequence"/>
</dbReference>
<feature type="disulfide bond" evidence="6">
    <location>
        <begin position="101"/>
        <end position="116"/>
    </location>
</feature>
<evidence type="ECO:0000256" key="2">
    <source>
        <dbReference type="ARBA" id="ARBA00022690"/>
    </source>
</evidence>
<dbReference type="InterPro" id="IPR000877">
    <property type="entry name" value="Prot_inh_BBI"/>
</dbReference>
<dbReference type="InterPro" id="IPR035995">
    <property type="entry name" value="Bowman-Birk_prot_inh"/>
</dbReference>
<comment type="similarity">
    <text evidence="1 7">Belongs to the Bowman-Birk serine protease inhibitor family.</text>
</comment>
<evidence type="ECO:0000256" key="4">
    <source>
        <dbReference type="ARBA" id="ARBA00023157"/>
    </source>
</evidence>
<keyword evidence="4 6" id="KW-1015">Disulfide bond</keyword>
<comment type="caution">
    <text evidence="9">The sequence shown here is derived from an EMBL/GenBank/DDBJ whole genome shotgun (WGS) entry which is preliminary data.</text>
</comment>
<evidence type="ECO:0000256" key="7">
    <source>
        <dbReference type="RuleBase" id="RU003856"/>
    </source>
</evidence>
<accession>A0AAV8RZI0</accession>
<dbReference type="PANTHER" id="PTHR33479">
    <property type="entry name" value="BOWMAN-BIRK TYPE BRAN TRYPSIN INHIBITOR"/>
    <property type="match status" value="1"/>
</dbReference>
<proteinExistence type="inferred from homology"/>
<dbReference type="SMART" id="SM00269">
    <property type="entry name" value="BowB"/>
    <property type="match status" value="1"/>
</dbReference>
<dbReference type="EMBL" id="JAQQAF010000001">
    <property type="protein sequence ID" value="KAJ8512628.1"/>
    <property type="molecule type" value="Genomic_DNA"/>
</dbReference>
<name>A0AAV8RZI0_ENSVE</name>
<feature type="disulfide bond" evidence="6">
    <location>
        <begin position="77"/>
        <end position="124"/>
    </location>
</feature>
<dbReference type="AlphaFoldDB" id="A0AAV8RZI0"/>
<dbReference type="Gene3D" id="2.10.69.10">
    <property type="entry name" value="Cysteine Protease (Bromelain) Inhibitor, subunit H"/>
    <property type="match status" value="1"/>
</dbReference>
<feature type="disulfide bond" evidence="6">
    <location>
        <begin position="73"/>
        <end position="128"/>
    </location>
</feature>
<feature type="site" description="Reactive bond for trypsin" evidence="5">
    <location>
        <begin position="108"/>
        <end position="109"/>
    </location>
</feature>
<keyword evidence="2 7" id="KW-0646">Protease inhibitor</keyword>
<keyword evidence="3 7" id="KW-0722">Serine protease inhibitor</keyword>
<sequence>MASSSTTFNACMPFSKSCGWFSIKWPDGWPNPSSPILHYCLTAEFETLTSSSSSSPAKVRNGEGVGGEKPWACCDMCLCTRSIPPQCRCTDELIGGCHPNCKNCLCTRSFPPKCYCRNIIYEDCGERCHP</sequence>
<keyword evidence="10" id="KW-1185">Reference proteome</keyword>
<gene>
    <name evidence="9" type="ORF">OPV22_003062</name>
</gene>
<dbReference type="GO" id="GO:0005576">
    <property type="term" value="C:extracellular region"/>
    <property type="evidence" value="ECO:0007669"/>
    <property type="project" value="InterPro"/>
</dbReference>
<evidence type="ECO:0000256" key="3">
    <source>
        <dbReference type="ARBA" id="ARBA00022900"/>
    </source>
</evidence>
<evidence type="ECO:0000313" key="10">
    <source>
        <dbReference type="Proteomes" id="UP001222027"/>
    </source>
</evidence>
<evidence type="ECO:0000313" key="9">
    <source>
        <dbReference type="EMBL" id="KAJ8512628.1"/>
    </source>
</evidence>
<dbReference type="Pfam" id="PF00228">
    <property type="entry name" value="Bowman-Birk_leg"/>
    <property type="match status" value="2"/>
</dbReference>
<feature type="disulfide bond" evidence="6">
    <location>
        <begin position="97"/>
        <end position="104"/>
    </location>
</feature>
<reference evidence="9 10" key="1">
    <citation type="submission" date="2022-12" db="EMBL/GenBank/DDBJ databases">
        <title>Chromosome-scale assembly of the Ensete ventricosum genome.</title>
        <authorList>
            <person name="Dussert Y."/>
            <person name="Stocks J."/>
            <person name="Wendawek A."/>
            <person name="Woldeyes F."/>
            <person name="Nichols R.A."/>
            <person name="Borrell J.S."/>
        </authorList>
    </citation>
    <scope>NUCLEOTIDE SEQUENCE [LARGE SCALE GENOMIC DNA]</scope>
    <source>
        <strain evidence="10">cv. Maze</strain>
        <tissue evidence="9">Seeds</tissue>
    </source>
</reference>